<feature type="transmembrane region" description="Helical" evidence="9">
    <location>
        <begin position="141"/>
        <end position="161"/>
    </location>
</feature>
<proteinExistence type="predicted"/>
<name>A0ABQ3UKP6_9CHLR</name>
<dbReference type="InterPro" id="IPR003660">
    <property type="entry name" value="HAMP_dom"/>
</dbReference>
<dbReference type="PRINTS" id="PR00344">
    <property type="entry name" value="BCTRLSENSOR"/>
</dbReference>
<reference evidence="12 13" key="1">
    <citation type="journal article" date="2021" name="Int. J. Syst. Evol. Microbiol.">
        <title>Reticulibacter mediterranei gen. nov., sp. nov., within the new family Reticulibacteraceae fam. nov., and Ktedonospora formicarum gen. nov., sp. nov., Ktedonobacter robiniae sp. nov., Dictyobacter formicarum sp. nov. and Dictyobacter arantiisoli sp. nov., belonging to the class Ktedonobacteria.</title>
        <authorList>
            <person name="Yabe S."/>
            <person name="Zheng Y."/>
            <person name="Wang C.M."/>
            <person name="Sakai Y."/>
            <person name="Abe K."/>
            <person name="Yokota A."/>
            <person name="Donadio S."/>
            <person name="Cavaletti L."/>
            <person name="Monciardini P."/>
        </authorList>
    </citation>
    <scope>NUCLEOTIDE SEQUENCE [LARGE SCALE GENOMIC DNA]</scope>
    <source>
        <strain evidence="12 13">SOSP1-30</strain>
    </source>
</reference>
<feature type="domain" description="Histidine kinase" evidence="10">
    <location>
        <begin position="267"/>
        <end position="487"/>
    </location>
</feature>
<dbReference type="SMART" id="SM00388">
    <property type="entry name" value="HisKA"/>
    <property type="match status" value="1"/>
</dbReference>
<dbReference type="InterPro" id="IPR003661">
    <property type="entry name" value="HisK_dim/P_dom"/>
</dbReference>
<evidence type="ECO:0000256" key="8">
    <source>
        <dbReference type="SAM" id="Coils"/>
    </source>
</evidence>
<dbReference type="PANTHER" id="PTHR43711:SF1">
    <property type="entry name" value="HISTIDINE KINASE 1"/>
    <property type="match status" value="1"/>
</dbReference>
<evidence type="ECO:0000256" key="6">
    <source>
        <dbReference type="ARBA" id="ARBA00022777"/>
    </source>
</evidence>
<feature type="transmembrane region" description="Helical" evidence="9">
    <location>
        <begin position="181"/>
        <end position="198"/>
    </location>
</feature>
<keyword evidence="9" id="KW-1133">Transmembrane helix</keyword>
<comment type="subcellular location">
    <subcellularLocation>
        <location evidence="2">Membrane</location>
    </subcellularLocation>
</comment>
<keyword evidence="6" id="KW-0418">Kinase</keyword>
<protein>
    <recommendedName>
        <fullName evidence="3">histidine kinase</fullName>
        <ecNumber evidence="3">2.7.13.3</ecNumber>
    </recommendedName>
</protein>
<keyword evidence="4" id="KW-0597">Phosphoprotein</keyword>
<evidence type="ECO:0000256" key="2">
    <source>
        <dbReference type="ARBA" id="ARBA00004370"/>
    </source>
</evidence>
<dbReference type="Pfam" id="PF00672">
    <property type="entry name" value="HAMP"/>
    <property type="match status" value="1"/>
</dbReference>
<keyword evidence="13" id="KW-1185">Reference proteome</keyword>
<sequence length="495" mass="54300">MKRPFDITQVGLRTKLTLSLLLVTIGAILILSIVISLAIQSFYREAQHDNLRQKAIYFAGYYENKYRQQGYTWGNKYGTLVSSEPEIQKIVDASGQDIVCFQPYGFVSCKDPTLGNALHKSLNGQEDDGYLNVSTAKGSFLSIYISVPMRINGQIIGALFISDPKADSDALINRINSSIELTALIVGSLVLLFSLLLTRSMTRPLKWLTLAAEQMKQGKYAQRVPVPAAQDELGLLAQTFNEMADTIESDVNELRRQEQARRELLANIAHDLATPLTAIQGFSEALADDMIQDPAARQETAQRIGREVQRLRRMVADLQQMTSLESGRTRLDLAPLSLHELIAETLAVIEPECEHAGIVVHNETRDDVPLVQADSDRVTQVLLNLLDNARRHTPVGGTITVGAHPGESGQSVEVWIEDTGVGIDSADLPHIFERFYRADRSRTGTTGGSGLGLSIVRAIITAHGGKVWARSTPGEGTRISFSLPMAEKALTPALT</sequence>
<evidence type="ECO:0000256" key="3">
    <source>
        <dbReference type="ARBA" id="ARBA00012438"/>
    </source>
</evidence>
<dbReference type="Pfam" id="PF02518">
    <property type="entry name" value="HATPase_c"/>
    <property type="match status" value="1"/>
</dbReference>
<dbReference type="Gene3D" id="3.30.565.10">
    <property type="entry name" value="Histidine kinase-like ATPase, C-terminal domain"/>
    <property type="match status" value="1"/>
</dbReference>
<dbReference type="InterPro" id="IPR003594">
    <property type="entry name" value="HATPase_dom"/>
</dbReference>
<dbReference type="PROSITE" id="PS50885">
    <property type="entry name" value="HAMP"/>
    <property type="match status" value="1"/>
</dbReference>
<evidence type="ECO:0000256" key="7">
    <source>
        <dbReference type="ARBA" id="ARBA00023012"/>
    </source>
</evidence>
<keyword evidence="8" id="KW-0175">Coiled coil</keyword>
<keyword evidence="5" id="KW-0808">Transferase</keyword>
<accession>A0ABQ3UKP6</accession>
<evidence type="ECO:0000259" key="11">
    <source>
        <dbReference type="PROSITE" id="PS50885"/>
    </source>
</evidence>
<evidence type="ECO:0000313" key="12">
    <source>
        <dbReference type="EMBL" id="GHO53274.1"/>
    </source>
</evidence>
<feature type="transmembrane region" description="Helical" evidence="9">
    <location>
        <begin position="20"/>
        <end position="43"/>
    </location>
</feature>
<dbReference type="InterPro" id="IPR050736">
    <property type="entry name" value="Sensor_HK_Regulatory"/>
</dbReference>
<dbReference type="Gene3D" id="1.10.287.130">
    <property type="match status" value="1"/>
</dbReference>
<evidence type="ECO:0000256" key="4">
    <source>
        <dbReference type="ARBA" id="ARBA00022553"/>
    </source>
</evidence>
<evidence type="ECO:0000256" key="9">
    <source>
        <dbReference type="SAM" id="Phobius"/>
    </source>
</evidence>
<organism evidence="12 13">
    <name type="scientific">Ktedonobacter robiniae</name>
    <dbReference type="NCBI Taxonomy" id="2778365"/>
    <lineage>
        <taxon>Bacteria</taxon>
        <taxon>Bacillati</taxon>
        <taxon>Chloroflexota</taxon>
        <taxon>Ktedonobacteria</taxon>
        <taxon>Ktedonobacterales</taxon>
        <taxon>Ktedonobacteraceae</taxon>
        <taxon>Ktedonobacter</taxon>
    </lineage>
</organism>
<dbReference type="CDD" id="cd00075">
    <property type="entry name" value="HATPase"/>
    <property type="match status" value="1"/>
</dbReference>
<comment type="catalytic activity">
    <reaction evidence="1">
        <text>ATP + protein L-histidine = ADP + protein N-phospho-L-histidine.</text>
        <dbReference type="EC" id="2.7.13.3"/>
    </reaction>
</comment>
<dbReference type="RefSeq" id="WP_201370122.1">
    <property type="nucleotide sequence ID" value="NZ_BNJG01000001.1"/>
</dbReference>
<dbReference type="SUPFAM" id="SSF158472">
    <property type="entry name" value="HAMP domain-like"/>
    <property type="match status" value="1"/>
</dbReference>
<dbReference type="SUPFAM" id="SSF55874">
    <property type="entry name" value="ATPase domain of HSP90 chaperone/DNA topoisomerase II/histidine kinase"/>
    <property type="match status" value="1"/>
</dbReference>
<dbReference type="CDD" id="cd00082">
    <property type="entry name" value="HisKA"/>
    <property type="match status" value="1"/>
</dbReference>
<dbReference type="CDD" id="cd06225">
    <property type="entry name" value="HAMP"/>
    <property type="match status" value="1"/>
</dbReference>
<comment type="caution">
    <text evidence="12">The sequence shown here is derived from an EMBL/GenBank/DDBJ whole genome shotgun (WGS) entry which is preliminary data.</text>
</comment>
<dbReference type="SMART" id="SM00387">
    <property type="entry name" value="HATPase_c"/>
    <property type="match status" value="1"/>
</dbReference>
<evidence type="ECO:0000256" key="1">
    <source>
        <dbReference type="ARBA" id="ARBA00000085"/>
    </source>
</evidence>
<evidence type="ECO:0000313" key="13">
    <source>
        <dbReference type="Proteomes" id="UP000654345"/>
    </source>
</evidence>
<feature type="coiled-coil region" evidence="8">
    <location>
        <begin position="237"/>
        <end position="267"/>
    </location>
</feature>
<evidence type="ECO:0000259" key="10">
    <source>
        <dbReference type="PROSITE" id="PS50109"/>
    </source>
</evidence>
<keyword evidence="7" id="KW-0902">Two-component regulatory system</keyword>
<dbReference type="Gene3D" id="6.10.340.10">
    <property type="match status" value="1"/>
</dbReference>
<dbReference type="Pfam" id="PF00512">
    <property type="entry name" value="HisKA"/>
    <property type="match status" value="1"/>
</dbReference>
<dbReference type="SUPFAM" id="SSF47384">
    <property type="entry name" value="Homodimeric domain of signal transducing histidine kinase"/>
    <property type="match status" value="1"/>
</dbReference>
<dbReference type="PROSITE" id="PS50109">
    <property type="entry name" value="HIS_KIN"/>
    <property type="match status" value="1"/>
</dbReference>
<evidence type="ECO:0000256" key="5">
    <source>
        <dbReference type="ARBA" id="ARBA00022679"/>
    </source>
</evidence>
<keyword evidence="9" id="KW-0472">Membrane</keyword>
<dbReference type="SMART" id="SM00304">
    <property type="entry name" value="HAMP"/>
    <property type="match status" value="1"/>
</dbReference>
<keyword evidence="9" id="KW-0812">Transmembrane</keyword>
<dbReference type="EMBL" id="BNJG01000001">
    <property type="protein sequence ID" value="GHO53274.1"/>
    <property type="molecule type" value="Genomic_DNA"/>
</dbReference>
<dbReference type="InterPro" id="IPR036097">
    <property type="entry name" value="HisK_dim/P_sf"/>
</dbReference>
<feature type="domain" description="HAMP" evidence="11">
    <location>
        <begin position="199"/>
        <end position="252"/>
    </location>
</feature>
<dbReference type="InterPro" id="IPR005467">
    <property type="entry name" value="His_kinase_dom"/>
</dbReference>
<dbReference type="EC" id="2.7.13.3" evidence="3"/>
<gene>
    <name evidence="12" type="ORF">KSB_17490</name>
</gene>
<dbReference type="InterPro" id="IPR004358">
    <property type="entry name" value="Sig_transdc_His_kin-like_C"/>
</dbReference>
<dbReference type="PANTHER" id="PTHR43711">
    <property type="entry name" value="TWO-COMPONENT HISTIDINE KINASE"/>
    <property type="match status" value="1"/>
</dbReference>
<dbReference type="Proteomes" id="UP000654345">
    <property type="component" value="Unassembled WGS sequence"/>
</dbReference>
<dbReference type="InterPro" id="IPR036890">
    <property type="entry name" value="HATPase_C_sf"/>
</dbReference>